<reference evidence="4 5" key="3">
    <citation type="journal article" date="2017" name="G3 (Bethesda)">
        <title>Comparative analysis highlights variable genome content of wheat rusts and divergence of the mating loci.</title>
        <authorList>
            <person name="Cuomo C.A."/>
            <person name="Bakkeren G."/>
            <person name="Khalil H.B."/>
            <person name="Panwar V."/>
            <person name="Joly D."/>
            <person name="Linning R."/>
            <person name="Sakthikumar S."/>
            <person name="Song X."/>
            <person name="Adiconis X."/>
            <person name="Fan L."/>
            <person name="Goldberg J.M."/>
            <person name="Levin J.Z."/>
            <person name="Young S."/>
            <person name="Zeng Q."/>
            <person name="Anikster Y."/>
            <person name="Bruce M."/>
            <person name="Wang M."/>
            <person name="Yin C."/>
            <person name="McCallum B."/>
            <person name="Szabo L.J."/>
            <person name="Hulbert S."/>
            <person name="Chen X."/>
            <person name="Fellers J.P."/>
        </authorList>
    </citation>
    <scope>NUCLEOTIDE SEQUENCE</scope>
    <source>
        <strain evidence="5">Isolate 1-1 / race 1 (BBBD)</strain>
        <strain evidence="4">isolate 1-1 / race 1 (BBBD)</strain>
    </source>
</reference>
<feature type="compositionally biased region" description="Basic and acidic residues" evidence="1">
    <location>
        <begin position="176"/>
        <end position="186"/>
    </location>
</feature>
<gene>
    <name evidence="3" type="ORF">PTTG_12340</name>
</gene>
<dbReference type="STRING" id="630390.A0A180G9X7"/>
<feature type="region of interest" description="Disordered" evidence="1">
    <location>
        <begin position="583"/>
        <end position="608"/>
    </location>
</feature>
<feature type="compositionally biased region" description="Polar residues" evidence="1">
    <location>
        <begin position="68"/>
        <end position="99"/>
    </location>
</feature>
<dbReference type="PANTHER" id="PTHR37402">
    <property type="entry name" value="GRAM DOMAIN-CONTAINING PROTEIN 4"/>
    <property type="match status" value="1"/>
</dbReference>
<evidence type="ECO:0000313" key="5">
    <source>
        <dbReference type="Proteomes" id="UP000005240"/>
    </source>
</evidence>
<organism evidence="3">
    <name type="scientific">Puccinia triticina (isolate 1-1 / race 1 (BBBD))</name>
    <name type="common">Brown leaf rust fungus</name>
    <dbReference type="NCBI Taxonomy" id="630390"/>
    <lineage>
        <taxon>Eukaryota</taxon>
        <taxon>Fungi</taxon>
        <taxon>Dikarya</taxon>
        <taxon>Basidiomycota</taxon>
        <taxon>Pucciniomycotina</taxon>
        <taxon>Pucciniomycetes</taxon>
        <taxon>Pucciniales</taxon>
        <taxon>Pucciniaceae</taxon>
        <taxon>Puccinia</taxon>
    </lineage>
</organism>
<name>A0A180G9X7_PUCT1</name>
<evidence type="ECO:0008006" key="6">
    <source>
        <dbReference type="Google" id="ProtNLM"/>
    </source>
</evidence>
<evidence type="ECO:0000313" key="4">
    <source>
        <dbReference type="EnsemblFungi" id="PTTG_12340-t43_1-p1"/>
    </source>
</evidence>
<feature type="compositionally biased region" description="Pro residues" evidence="1">
    <location>
        <begin position="36"/>
        <end position="51"/>
    </location>
</feature>
<protein>
    <recommendedName>
        <fullName evidence="6">GRAM domain-containing protein</fullName>
    </recommendedName>
</protein>
<keyword evidence="2" id="KW-1133">Transmembrane helix</keyword>
<feature type="compositionally biased region" description="Basic and acidic residues" evidence="1">
    <location>
        <begin position="153"/>
        <end position="163"/>
    </location>
</feature>
<keyword evidence="2" id="KW-0472">Membrane</keyword>
<accession>A0A180G9X7</accession>
<dbReference type="OrthoDB" id="1708389at2759"/>
<dbReference type="AlphaFoldDB" id="A0A180G9X7"/>
<feature type="region of interest" description="Disordered" evidence="1">
    <location>
        <begin position="1"/>
        <end position="186"/>
    </location>
</feature>
<feature type="region of interest" description="Disordered" evidence="1">
    <location>
        <begin position="730"/>
        <end position="768"/>
    </location>
</feature>
<reference evidence="3" key="2">
    <citation type="submission" date="2016-05" db="EMBL/GenBank/DDBJ databases">
        <title>Comparative analysis highlights variable genome content of wheat rusts and divergence of the mating loci.</title>
        <authorList>
            <person name="Cuomo C.A."/>
            <person name="Bakkeren G."/>
            <person name="Szabo L."/>
            <person name="Khalil H."/>
            <person name="Joly D."/>
            <person name="Goldberg J."/>
            <person name="Young S."/>
            <person name="Zeng Q."/>
            <person name="Fellers J."/>
        </authorList>
    </citation>
    <scope>NUCLEOTIDE SEQUENCE [LARGE SCALE GENOMIC DNA]</scope>
    <source>
        <strain evidence="3">1-1 BBBD Race 1</strain>
    </source>
</reference>
<feature type="transmembrane region" description="Helical" evidence="2">
    <location>
        <begin position="475"/>
        <end position="492"/>
    </location>
</feature>
<evidence type="ECO:0000313" key="3">
    <source>
        <dbReference type="EMBL" id="OAV89424.1"/>
    </source>
</evidence>
<dbReference type="PANTHER" id="PTHR37402:SF1">
    <property type="entry name" value="GRAM DOMAIN-CONTAINING PROTEIN 4"/>
    <property type="match status" value="1"/>
</dbReference>
<reference evidence="3" key="1">
    <citation type="submission" date="2009-11" db="EMBL/GenBank/DDBJ databases">
        <authorList>
            <consortium name="The Broad Institute Genome Sequencing Platform"/>
            <person name="Ward D."/>
            <person name="Feldgarden M."/>
            <person name="Earl A."/>
            <person name="Young S.K."/>
            <person name="Zeng Q."/>
            <person name="Koehrsen M."/>
            <person name="Alvarado L."/>
            <person name="Berlin A."/>
            <person name="Bochicchio J."/>
            <person name="Borenstein D."/>
            <person name="Chapman S.B."/>
            <person name="Chen Z."/>
            <person name="Engels R."/>
            <person name="Freedman E."/>
            <person name="Gellesch M."/>
            <person name="Goldberg J."/>
            <person name="Griggs A."/>
            <person name="Gujja S."/>
            <person name="Heilman E."/>
            <person name="Heiman D."/>
            <person name="Hepburn T."/>
            <person name="Howarth C."/>
            <person name="Jen D."/>
            <person name="Larson L."/>
            <person name="Lewis B."/>
            <person name="Mehta T."/>
            <person name="Park D."/>
            <person name="Pearson M."/>
            <person name="Roberts A."/>
            <person name="Saif S."/>
            <person name="Shea T."/>
            <person name="Shenoy N."/>
            <person name="Sisk P."/>
            <person name="Stolte C."/>
            <person name="Sykes S."/>
            <person name="Thomson T."/>
            <person name="Walk T."/>
            <person name="White J."/>
            <person name="Yandava C."/>
            <person name="Izard J."/>
            <person name="Baranova O.V."/>
            <person name="Blanton J.M."/>
            <person name="Tanner A.C."/>
            <person name="Dewhirst F.E."/>
            <person name="Haas B."/>
            <person name="Nusbaum C."/>
            <person name="Birren B."/>
        </authorList>
    </citation>
    <scope>NUCLEOTIDE SEQUENCE [LARGE SCALE GENOMIC DNA]</scope>
    <source>
        <strain evidence="3">1-1 BBBD Race 1</strain>
    </source>
</reference>
<dbReference type="VEuPathDB" id="FungiDB:PTTG_12340"/>
<keyword evidence="2" id="KW-0812">Transmembrane</keyword>
<dbReference type="EMBL" id="ADAS02000128">
    <property type="protein sequence ID" value="OAV89424.1"/>
    <property type="molecule type" value="Genomic_DNA"/>
</dbReference>
<dbReference type="InterPro" id="IPR037847">
    <property type="entry name" value="GRAMDC4"/>
</dbReference>
<evidence type="ECO:0000256" key="1">
    <source>
        <dbReference type="SAM" id="MobiDB-lite"/>
    </source>
</evidence>
<feature type="compositionally biased region" description="Low complexity" evidence="1">
    <location>
        <begin position="731"/>
        <end position="757"/>
    </location>
</feature>
<dbReference type="EnsemblFungi" id="PTTG_12340-t43_2">
    <property type="protein sequence ID" value="PTTG_12340-t43_2-p1"/>
    <property type="gene ID" value="PTTG_12340"/>
</dbReference>
<keyword evidence="5" id="KW-1185">Reference proteome</keyword>
<feature type="transmembrane region" description="Helical" evidence="2">
    <location>
        <begin position="316"/>
        <end position="340"/>
    </location>
</feature>
<sequence length="864" mass="96698">MWQLEPTFHSNRLQLVIPMAPGPNPEHSAPGKRKPPPLPPRPSPSSHPPDVPAARPSVRDSDGKISLIYNQPATEQSDVNLPSDNQAPLSISASKTSQENPDRSTENADVASSNQPFTSEPIDESIVNSHKPSQNDSSEQAPPVNYENSTQNESHRPHERVDSTSDFSFCLNSTQDEGRQEPDDRADRYDETLAEIEGFEVSEFLRRSSKYLNEVSFQGFESEATSASVPKLDDFRSPGGVIDWVGYFNAHAAAQLERYCPYALRSNPTRAPVSMSQLKAHASRSYVAILPELWDIISGNQLSNIYRWEYPRRTAFYLFTYYLLWAADLIPSFIVGYGLYRLVNRQLNPPTISQLRQEVSQRYQVGKQAEKIGSEGFLDMKNGMTGSVTKGVLGNSMVFAGVAMGTSIPGTGTSGTGPAPSSSHTLPKKNDYRSLYSFSRNLYSDHGHEIQNLLADLADIGEKIRNLYLWRRPRACWRTSFMLTGILLYTLAISQKWLIKNFLGWLGVEFFFLLGFTDKHPKFRKILNPIWLVLYDIPTDAEFALEVLQESGKKANQSLFHHRNIFKKHHHYPSIFLHKKSRSASSLADRKRENSVDESSNTASTQRKRASIISSDSSVVSAVRSLPESDTWKRWTQKVAHGSSGVVNLAKKIYPSDQHQSDVSDSRNLPDNNIPSISPKTFAFLNGKVPGNLVVHRDWICFEPLKGFRSKASSLKSTLIKPEPVSLTPRSRTVSAISSSSSLASSTKSTPKGKSSGEMLGSDRQSPVEDAIEHGDAVTDLSTDGPSSSDFKIQFKEIIKIKKIKRSIVFGLGFWISDGIEFYLDNSTVLSFDNILNRDQYFNELLLLCSHHSQRKRDHQEQMS</sequence>
<dbReference type="Proteomes" id="UP000005240">
    <property type="component" value="Unassembled WGS sequence"/>
</dbReference>
<dbReference type="EMBL" id="ADAS02000128">
    <property type="protein sequence ID" value="OAV89423.1"/>
    <property type="molecule type" value="Genomic_DNA"/>
</dbReference>
<proteinExistence type="predicted"/>
<feature type="compositionally biased region" description="Polar residues" evidence="1">
    <location>
        <begin position="126"/>
        <end position="152"/>
    </location>
</feature>
<dbReference type="EnsemblFungi" id="PTTG_12340-t43_1">
    <property type="protein sequence ID" value="PTTG_12340-t43_1-p1"/>
    <property type="gene ID" value="PTTG_12340"/>
</dbReference>
<evidence type="ECO:0000256" key="2">
    <source>
        <dbReference type="SAM" id="Phobius"/>
    </source>
</evidence>
<reference evidence="4" key="4">
    <citation type="submission" date="2025-05" db="UniProtKB">
        <authorList>
            <consortium name="EnsemblFungi"/>
        </authorList>
    </citation>
    <scope>IDENTIFICATION</scope>
    <source>
        <strain evidence="4">isolate 1-1 / race 1 (BBBD)</strain>
    </source>
</reference>
<feature type="compositionally biased region" description="Polar residues" evidence="1">
    <location>
        <begin position="164"/>
        <end position="175"/>
    </location>
</feature>
<dbReference type="GO" id="GO:0006915">
    <property type="term" value="P:apoptotic process"/>
    <property type="evidence" value="ECO:0007669"/>
    <property type="project" value="InterPro"/>
</dbReference>